<dbReference type="Proteomes" id="UP001197974">
    <property type="component" value="Chromosome"/>
</dbReference>
<accession>A0ABY9JYZ7</accession>
<keyword evidence="2" id="KW-0472">Membrane</keyword>
<feature type="transmembrane region" description="Helical" evidence="2">
    <location>
        <begin position="124"/>
        <end position="148"/>
    </location>
</feature>
<gene>
    <name evidence="3" type="ORF">LC087_00800</name>
</gene>
<evidence type="ECO:0000256" key="1">
    <source>
        <dbReference type="SAM" id="MobiDB-lite"/>
    </source>
</evidence>
<organism evidence="3 4">
    <name type="scientific">Bacillus carboniphilus</name>
    <dbReference type="NCBI Taxonomy" id="86663"/>
    <lineage>
        <taxon>Bacteria</taxon>
        <taxon>Bacillati</taxon>
        <taxon>Bacillota</taxon>
        <taxon>Bacilli</taxon>
        <taxon>Bacillales</taxon>
        <taxon>Bacillaceae</taxon>
        <taxon>Bacillus</taxon>
    </lineage>
</organism>
<feature type="transmembrane region" description="Helical" evidence="2">
    <location>
        <begin position="28"/>
        <end position="50"/>
    </location>
</feature>
<feature type="compositionally biased region" description="Basic residues" evidence="1">
    <location>
        <begin position="266"/>
        <end position="281"/>
    </location>
</feature>
<feature type="region of interest" description="Disordered" evidence="1">
    <location>
        <begin position="258"/>
        <end position="281"/>
    </location>
</feature>
<feature type="transmembrane region" description="Helical" evidence="2">
    <location>
        <begin position="171"/>
        <end position="193"/>
    </location>
</feature>
<reference evidence="3 4" key="1">
    <citation type="submission" date="2023-06" db="EMBL/GenBank/DDBJ databases">
        <title>Five Gram-positive bacteria isolated from mangrove sediments in Shenzhen, Guangdong, China.</title>
        <authorList>
            <person name="Yu S."/>
            <person name="Zheng W."/>
            <person name="Huang Y."/>
        </authorList>
    </citation>
    <scope>NUCLEOTIDE SEQUENCE [LARGE SCALE GENOMIC DNA]</scope>
    <source>
        <strain evidence="3 4">SaN35-3</strain>
    </source>
</reference>
<protein>
    <submittedName>
        <fullName evidence="3">Uncharacterized protein</fullName>
    </submittedName>
</protein>
<evidence type="ECO:0000313" key="4">
    <source>
        <dbReference type="Proteomes" id="UP001197974"/>
    </source>
</evidence>
<dbReference type="EMBL" id="CP129013">
    <property type="protein sequence ID" value="WLR42815.1"/>
    <property type="molecule type" value="Genomic_DNA"/>
</dbReference>
<feature type="transmembrane region" description="Helical" evidence="2">
    <location>
        <begin position="205"/>
        <end position="229"/>
    </location>
</feature>
<keyword evidence="2" id="KW-1133">Transmembrane helix</keyword>
<dbReference type="RefSeq" id="WP_226539360.1">
    <property type="nucleotide sequence ID" value="NZ_CP129013.1"/>
</dbReference>
<feature type="transmembrane region" description="Helical" evidence="2">
    <location>
        <begin position="62"/>
        <end position="81"/>
    </location>
</feature>
<name>A0ABY9JYZ7_9BACI</name>
<keyword evidence="4" id="KW-1185">Reference proteome</keyword>
<proteinExistence type="predicted"/>
<evidence type="ECO:0000313" key="3">
    <source>
        <dbReference type="EMBL" id="WLR42815.1"/>
    </source>
</evidence>
<keyword evidence="2" id="KW-0812">Transmembrane</keyword>
<feature type="transmembrane region" description="Helical" evidence="2">
    <location>
        <begin position="93"/>
        <end position="112"/>
    </location>
</feature>
<evidence type="ECO:0000256" key="2">
    <source>
        <dbReference type="SAM" id="Phobius"/>
    </source>
</evidence>
<sequence>MLKQCQEEDFYQLKSVARSRLNPIRASSFLWVVSFFSGVMTSVIAFAVYGADYPISNFWNNFANISIIVLALQFSIALFYSKQTISFRFQNTQSIFVSLFAIKMSLDMYLAITVFSQNDFIPNYFIPTAIVLCIGGLILMVISTIRGIKRVQQGQFRQGGKGLYNLSESKTYVSLPIIFGVTMMGGAIARTLSDSASLLAQSASVYFTLLLAVILQYTIAFAIPEFFLVTYGKFRFESFYVPMPKPELKDTPREVIMAKNPAQRGKASKKGNQKKAKKKKK</sequence>